<feature type="transmembrane region" description="Helical" evidence="1">
    <location>
        <begin position="90"/>
        <end position="112"/>
    </location>
</feature>
<sequence>MQWWFWPLGTIIICLIWLALNRWTSLKRFKIKILDIIPIPMWVALHFTMGYRFGTSWILWFMLIWFVFGEIITWVLLRRKWQWTTFWHKYWEWTGLVGATLLLIITVIGFFYH</sequence>
<dbReference type="GeneID" id="61187583"/>
<keyword evidence="1" id="KW-1133">Transmembrane helix</keyword>
<keyword evidence="1" id="KW-0812">Transmembrane</keyword>
<accession>A0AAE6M4H2</accession>
<name>A0AAE6M4H2_LEUCA</name>
<dbReference type="EMBL" id="CP042374">
    <property type="protein sequence ID" value="QEA33966.1"/>
    <property type="molecule type" value="Genomic_DNA"/>
</dbReference>
<evidence type="ECO:0000313" key="3">
    <source>
        <dbReference type="Proteomes" id="UP000321332"/>
    </source>
</evidence>
<dbReference type="RefSeq" id="WP_014974596.1">
    <property type="nucleotide sequence ID" value="NZ_CP042374.1"/>
</dbReference>
<keyword evidence="1" id="KW-0472">Membrane</keyword>
<dbReference type="OMA" id="QWWIWPL"/>
<protein>
    <submittedName>
        <fullName evidence="2">DUF3397 domain-containing protein</fullName>
    </submittedName>
</protein>
<proteinExistence type="predicted"/>
<gene>
    <name evidence="2" type="ORF">FGL89_07450</name>
</gene>
<organism evidence="2 3">
    <name type="scientific">Leuconostoc carnosum</name>
    <dbReference type="NCBI Taxonomy" id="1252"/>
    <lineage>
        <taxon>Bacteria</taxon>
        <taxon>Bacillati</taxon>
        <taxon>Bacillota</taxon>
        <taxon>Bacilli</taxon>
        <taxon>Lactobacillales</taxon>
        <taxon>Lactobacillaceae</taxon>
        <taxon>Leuconostoc</taxon>
    </lineage>
</organism>
<dbReference type="Proteomes" id="UP000321332">
    <property type="component" value="Chromosome"/>
</dbReference>
<evidence type="ECO:0000256" key="1">
    <source>
        <dbReference type="SAM" id="Phobius"/>
    </source>
</evidence>
<feature type="transmembrane region" description="Helical" evidence="1">
    <location>
        <begin position="6"/>
        <end position="21"/>
    </location>
</feature>
<evidence type="ECO:0000313" key="2">
    <source>
        <dbReference type="EMBL" id="QEA33966.1"/>
    </source>
</evidence>
<feature type="transmembrane region" description="Helical" evidence="1">
    <location>
        <begin position="57"/>
        <end position="78"/>
    </location>
</feature>
<dbReference type="AlphaFoldDB" id="A0AAE6M4H2"/>
<reference evidence="2 3" key="1">
    <citation type="submission" date="2019-06" db="EMBL/GenBank/DDBJ databases">
        <title>Genome analyses of bacteria isolated from kimchi.</title>
        <authorList>
            <person name="Lee S."/>
            <person name="Ahn S."/>
            <person name="Roh S."/>
        </authorList>
    </citation>
    <scope>NUCLEOTIDE SEQUENCE [LARGE SCALE GENOMIC DNA]</scope>
    <source>
        <strain evidence="2 3">CBA3620</strain>
    </source>
</reference>
<feature type="transmembrane region" description="Helical" evidence="1">
    <location>
        <begin position="33"/>
        <end position="51"/>
    </location>
</feature>